<protein>
    <submittedName>
        <fullName evidence="2">Uncharacterized protein</fullName>
    </submittedName>
</protein>
<feature type="region of interest" description="Disordered" evidence="1">
    <location>
        <begin position="639"/>
        <end position="742"/>
    </location>
</feature>
<feature type="compositionally biased region" description="Basic and acidic residues" evidence="1">
    <location>
        <begin position="477"/>
        <end position="518"/>
    </location>
</feature>
<dbReference type="EMBL" id="CACRXK020001151">
    <property type="protein sequence ID" value="CAB3987296.1"/>
    <property type="molecule type" value="Genomic_DNA"/>
</dbReference>
<feature type="compositionally biased region" description="Basic and acidic residues" evidence="1">
    <location>
        <begin position="153"/>
        <end position="179"/>
    </location>
</feature>
<organism evidence="2 3">
    <name type="scientific">Paramuricea clavata</name>
    <name type="common">Red gorgonian</name>
    <name type="synonym">Violescent sea-whip</name>
    <dbReference type="NCBI Taxonomy" id="317549"/>
    <lineage>
        <taxon>Eukaryota</taxon>
        <taxon>Metazoa</taxon>
        <taxon>Cnidaria</taxon>
        <taxon>Anthozoa</taxon>
        <taxon>Octocorallia</taxon>
        <taxon>Malacalcyonacea</taxon>
        <taxon>Plexauridae</taxon>
        <taxon>Paramuricea</taxon>
    </lineage>
</organism>
<feature type="region of interest" description="Disordered" evidence="1">
    <location>
        <begin position="559"/>
        <end position="624"/>
    </location>
</feature>
<feature type="compositionally biased region" description="Basic and acidic residues" evidence="1">
    <location>
        <begin position="67"/>
        <end position="79"/>
    </location>
</feature>
<feature type="compositionally biased region" description="Low complexity" evidence="1">
    <location>
        <begin position="599"/>
        <end position="613"/>
    </location>
</feature>
<feature type="compositionally biased region" description="Low complexity" evidence="1">
    <location>
        <begin position="681"/>
        <end position="697"/>
    </location>
</feature>
<feature type="compositionally biased region" description="Basic residues" evidence="1">
    <location>
        <begin position="136"/>
        <end position="152"/>
    </location>
</feature>
<feature type="compositionally biased region" description="Polar residues" evidence="1">
    <location>
        <begin position="21"/>
        <end position="39"/>
    </location>
</feature>
<feature type="compositionally biased region" description="Polar residues" evidence="1">
    <location>
        <begin position="639"/>
        <end position="650"/>
    </location>
</feature>
<feature type="compositionally biased region" description="Polar residues" evidence="1">
    <location>
        <begin position="180"/>
        <end position="191"/>
    </location>
</feature>
<dbReference type="Proteomes" id="UP001152795">
    <property type="component" value="Unassembled WGS sequence"/>
</dbReference>
<comment type="caution">
    <text evidence="2">The sequence shown here is derived from an EMBL/GenBank/DDBJ whole genome shotgun (WGS) entry which is preliminary data.</text>
</comment>
<gene>
    <name evidence="2" type="ORF">PACLA_8A001409</name>
</gene>
<feature type="compositionally biased region" description="Low complexity" evidence="1">
    <location>
        <begin position="568"/>
        <end position="578"/>
    </location>
</feature>
<feature type="region of interest" description="Disordered" evidence="1">
    <location>
        <begin position="1"/>
        <end position="294"/>
    </location>
</feature>
<keyword evidence="3" id="KW-1185">Reference proteome</keyword>
<sequence>MSKTSVNGERKNSLKSKESLNTDLRTNSKGSSVQAMSKTSQEDSKISRSRRSSRSVSFSSPLQHFPDAAKQRKESVDRLTKRRSSQKVAKKASNKELKKRRSSSNEHVKGKTKSTTEVAAKVDSNRKVSNASISKSHTKTHRKSSKNVVIHKTKSEAKTKPEDAQETRVEDSQETRVEDTQGTSVDESQGTHVEDSQEIHVDDAQEMGKDNTQETRAEGSQETLVKDSQETRVDDTQGTREGSDDNLRKTESDEEVVVQVYVPDEGQADVPEQVTEQTSQESGDKAEHTGTGRRNVVTTEVASNVTKIDLKVFPQESSVKRGSSRRAFGDNVVEKNLVNIVPRNSMDIIKGFKLTPDTKVTPNRSFHSKSNLHRAPVAPKPGTRVTRRTHPEARAIKVSNFELPEAGQGGATLKPTQHGKAQMSMHRLASKMSTNLEKVDEGSALETGLSSKESGKFLTALNISKAGVKTQKPTSSETEKDDLVNSQEKTEKPEENVETKTEKVEESVEKNGNEKTEPVRAASNKSLQLLMKASGVCINSASFAGVVQGTPLLNKESVTADDDATGHSSSASLRSNSSQPLVPSPPITAKPDMVSPRISRMMSRNMSNGSGKSRGSHGSANEMSPTASMEIVKLASNSSHGWVSSPTSSVKFLPPIDARASKASNRSDDSSTKRRPRTTESAVSRTGSVGSRSSSGSQTKAAVVEIRRSGSGDLRIDGSSSGLVGVKSSSSAGSPKQTLVGF</sequence>
<evidence type="ECO:0000256" key="1">
    <source>
        <dbReference type="SAM" id="MobiDB-lite"/>
    </source>
</evidence>
<evidence type="ECO:0000313" key="2">
    <source>
        <dbReference type="EMBL" id="CAB3987296.1"/>
    </source>
</evidence>
<feature type="compositionally biased region" description="Basic and acidic residues" evidence="1">
    <location>
        <begin position="705"/>
        <end position="716"/>
    </location>
</feature>
<feature type="compositionally biased region" description="Basic and acidic residues" evidence="1">
    <location>
        <begin position="8"/>
        <end position="20"/>
    </location>
</feature>
<feature type="compositionally biased region" description="Basic residues" evidence="1">
    <location>
        <begin position="80"/>
        <end position="102"/>
    </location>
</feature>
<proteinExistence type="predicted"/>
<feature type="region of interest" description="Disordered" evidence="1">
    <location>
        <begin position="360"/>
        <end position="387"/>
    </location>
</feature>
<feature type="compositionally biased region" description="Low complexity" evidence="1">
    <location>
        <begin position="718"/>
        <end position="734"/>
    </location>
</feature>
<dbReference type="OrthoDB" id="10476324at2759"/>
<name>A0A7D9HM74_PARCT</name>
<feature type="region of interest" description="Disordered" evidence="1">
    <location>
        <begin position="466"/>
        <end position="520"/>
    </location>
</feature>
<feature type="compositionally biased region" description="Basic and acidic residues" evidence="1">
    <location>
        <begin position="192"/>
        <end position="251"/>
    </location>
</feature>
<reference evidence="2" key="1">
    <citation type="submission" date="2020-04" db="EMBL/GenBank/DDBJ databases">
        <authorList>
            <person name="Alioto T."/>
            <person name="Alioto T."/>
            <person name="Gomez Garrido J."/>
        </authorList>
    </citation>
    <scope>NUCLEOTIDE SEQUENCE</scope>
    <source>
        <strain evidence="2">A484AB</strain>
    </source>
</reference>
<evidence type="ECO:0000313" key="3">
    <source>
        <dbReference type="Proteomes" id="UP001152795"/>
    </source>
</evidence>
<accession>A0A7D9HM74</accession>
<dbReference type="AlphaFoldDB" id="A0A7D9HM74"/>